<proteinExistence type="predicted"/>
<dbReference type="EMBL" id="GBRH01183640">
    <property type="protein sequence ID" value="JAE14256.1"/>
    <property type="molecule type" value="Transcribed_RNA"/>
</dbReference>
<protein>
    <submittedName>
        <fullName evidence="1">Uncharacterized protein</fullName>
    </submittedName>
</protein>
<accession>A0A0A9FVB2</accession>
<sequence length="41" mass="5015">MFCSTLSQQVPAAVLFFFNYYNQPIKFSKVYRQCFYLVFFK</sequence>
<reference evidence="1" key="2">
    <citation type="journal article" date="2015" name="Data Brief">
        <title>Shoot transcriptome of the giant reed, Arundo donax.</title>
        <authorList>
            <person name="Barrero R.A."/>
            <person name="Guerrero F.D."/>
            <person name="Moolhuijzen P."/>
            <person name="Goolsby J.A."/>
            <person name="Tidwell J."/>
            <person name="Bellgard S.E."/>
            <person name="Bellgard M.I."/>
        </authorList>
    </citation>
    <scope>NUCLEOTIDE SEQUENCE</scope>
    <source>
        <tissue evidence="1">Shoot tissue taken approximately 20 cm above the soil surface</tissue>
    </source>
</reference>
<organism evidence="1">
    <name type="scientific">Arundo donax</name>
    <name type="common">Giant reed</name>
    <name type="synonym">Donax arundinaceus</name>
    <dbReference type="NCBI Taxonomy" id="35708"/>
    <lineage>
        <taxon>Eukaryota</taxon>
        <taxon>Viridiplantae</taxon>
        <taxon>Streptophyta</taxon>
        <taxon>Embryophyta</taxon>
        <taxon>Tracheophyta</taxon>
        <taxon>Spermatophyta</taxon>
        <taxon>Magnoliopsida</taxon>
        <taxon>Liliopsida</taxon>
        <taxon>Poales</taxon>
        <taxon>Poaceae</taxon>
        <taxon>PACMAD clade</taxon>
        <taxon>Arundinoideae</taxon>
        <taxon>Arundineae</taxon>
        <taxon>Arundo</taxon>
    </lineage>
</organism>
<evidence type="ECO:0000313" key="1">
    <source>
        <dbReference type="EMBL" id="JAE14256.1"/>
    </source>
</evidence>
<name>A0A0A9FVB2_ARUDO</name>
<dbReference type="AlphaFoldDB" id="A0A0A9FVB2"/>
<reference evidence="1" key="1">
    <citation type="submission" date="2014-09" db="EMBL/GenBank/DDBJ databases">
        <authorList>
            <person name="Magalhaes I.L.F."/>
            <person name="Oliveira U."/>
            <person name="Santos F.R."/>
            <person name="Vidigal T.H.D.A."/>
            <person name="Brescovit A.D."/>
            <person name="Santos A.J."/>
        </authorList>
    </citation>
    <scope>NUCLEOTIDE SEQUENCE</scope>
    <source>
        <tissue evidence="1">Shoot tissue taken approximately 20 cm above the soil surface</tissue>
    </source>
</reference>